<evidence type="ECO:0000256" key="2">
    <source>
        <dbReference type="ARBA" id="ARBA00022980"/>
    </source>
</evidence>
<comment type="subunit">
    <text evidence="4">Part of the 50S ribosomal subunit. Contacts protein L32.</text>
</comment>
<gene>
    <name evidence="4" type="primary">rplQ</name>
    <name evidence="6" type="ORF">A2118_01235</name>
</gene>
<dbReference type="NCBIfam" id="TIGR00059">
    <property type="entry name" value="L17"/>
    <property type="match status" value="1"/>
</dbReference>
<dbReference type="Pfam" id="PF01196">
    <property type="entry name" value="Ribosomal_L17"/>
    <property type="match status" value="1"/>
</dbReference>
<evidence type="ECO:0000256" key="1">
    <source>
        <dbReference type="ARBA" id="ARBA00008777"/>
    </source>
</evidence>
<protein>
    <recommendedName>
        <fullName evidence="4">Large ribosomal subunit protein bL17</fullName>
    </recommendedName>
</protein>
<dbReference type="GO" id="GO:0003735">
    <property type="term" value="F:structural constituent of ribosome"/>
    <property type="evidence" value="ECO:0007669"/>
    <property type="project" value="InterPro"/>
</dbReference>
<comment type="caution">
    <text evidence="6">The sequence shown here is derived from an EMBL/GenBank/DDBJ whole genome shotgun (WGS) entry which is preliminary data.</text>
</comment>
<dbReference type="STRING" id="1798474.A2118_01235"/>
<name>A0A1F6BT72_9BACT</name>
<dbReference type="PANTHER" id="PTHR14413">
    <property type="entry name" value="RIBOSOMAL PROTEIN L17"/>
    <property type="match status" value="1"/>
</dbReference>
<dbReference type="EMBL" id="MFKN01000036">
    <property type="protein sequence ID" value="OGG39952.1"/>
    <property type="molecule type" value="Genomic_DNA"/>
</dbReference>
<organism evidence="6 7">
    <name type="scientific">Candidatus Kaiserbacteria bacterium GWA2_50_9</name>
    <dbReference type="NCBI Taxonomy" id="1798474"/>
    <lineage>
        <taxon>Bacteria</taxon>
        <taxon>Candidatus Kaiseribacteriota</taxon>
    </lineage>
</organism>
<evidence type="ECO:0000256" key="3">
    <source>
        <dbReference type="ARBA" id="ARBA00023274"/>
    </source>
</evidence>
<sequence length="117" mass="13344">MAFTKKAKTFHRETGQRSALIRSLARSLVLEERISTTEAKAKALRPYIERLVSYAKTNTLASRRLALSRIHDKEAVKKLFGTIGPRYADRKGGYTRIVKRTLRCSNDARKLAYIAFV</sequence>
<proteinExistence type="inferred from homology"/>
<dbReference type="InterPro" id="IPR000456">
    <property type="entry name" value="Ribosomal_bL17"/>
</dbReference>
<evidence type="ECO:0000256" key="4">
    <source>
        <dbReference type="HAMAP-Rule" id="MF_01368"/>
    </source>
</evidence>
<evidence type="ECO:0000313" key="6">
    <source>
        <dbReference type="EMBL" id="OGG39952.1"/>
    </source>
</evidence>
<keyword evidence="2 4" id="KW-0689">Ribosomal protein</keyword>
<comment type="similarity">
    <text evidence="1 4 5">Belongs to the bacterial ribosomal protein bL17 family.</text>
</comment>
<keyword evidence="3 4" id="KW-0687">Ribonucleoprotein</keyword>
<reference evidence="6 7" key="1">
    <citation type="journal article" date="2016" name="Nat. Commun.">
        <title>Thousands of microbial genomes shed light on interconnected biogeochemical processes in an aquifer system.</title>
        <authorList>
            <person name="Anantharaman K."/>
            <person name="Brown C.T."/>
            <person name="Hug L.A."/>
            <person name="Sharon I."/>
            <person name="Castelle C.J."/>
            <person name="Probst A.J."/>
            <person name="Thomas B.C."/>
            <person name="Singh A."/>
            <person name="Wilkins M.J."/>
            <person name="Karaoz U."/>
            <person name="Brodie E.L."/>
            <person name="Williams K.H."/>
            <person name="Hubbard S.S."/>
            <person name="Banfield J.F."/>
        </authorList>
    </citation>
    <scope>NUCLEOTIDE SEQUENCE [LARGE SCALE GENOMIC DNA]</scope>
</reference>
<accession>A0A1F6BT72</accession>
<dbReference type="PANTHER" id="PTHR14413:SF16">
    <property type="entry name" value="LARGE RIBOSOMAL SUBUNIT PROTEIN BL17M"/>
    <property type="match status" value="1"/>
</dbReference>
<dbReference type="AlphaFoldDB" id="A0A1F6BT72"/>
<dbReference type="GO" id="GO:0022625">
    <property type="term" value="C:cytosolic large ribosomal subunit"/>
    <property type="evidence" value="ECO:0007669"/>
    <property type="project" value="TreeGrafter"/>
</dbReference>
<dbReference type="Proteomes" id="UP000179014">
    <property type="component" value="Unassembled WGS sequence"/>
</dbReference>
<dbReference type="SUPFAM" id="SSF64263">
    <property type="entry name" value="Prokaryotic ribosomal protein L17"/>
    <property type="match status" value="1"/>
</dbReference>
<dbReference type="HAMAP" id="MF_01368">
    <property type="entry name" value="Ribosomal_bL17"/>
    <property type="match status" value="1"/>
</dbReference>
<evidence type="ECO:0000256" key="5">
    <source>
        <dbReference type="RuleBase" id="RU000660"/>
    </source>
</evidence>
<dbReference type="Gene3D" id="3.90.1030.10">
    <property type="entry name" value="Ribosomal protein L17"/>
    <property type="match status" value="1"/>
</dbReference>
<dbReference type="InterPro" id="IPR036373">
    <property type="entry name" value="Ribosomal_bL17_sf"/>
</dbReference>
<dbReference type="GO" id="GO:0006412">
    <property type="term" value="P:translation"/>
    <property type="evidence" value="ECO:0007669"/>
    <property type="project" value="UniProtKB-UniRule"/>
</dbReference>
<evidence type="ECO:0000313" key="7">
    <source>
        <dbReference type="Proteomes" id="UP000179014"/>
    </source>
</evidence>